<comment type="caution">
    <text evidence="1">The sequence shown here is derived from an EMBL/GenBank/DDBJ whole genome shotgun (WGS) entry which is preliminary data.</text>
</comment>
<protein>
    <submittedName>
        <fullName evidence="1">Uncharacterized protein</fullName>
    </submittedName>
</protein>
<reference evidence="1 2" key="1">
    <citation type="submission" date="2016-10" db="EMBL/GenBank/DDBJ databases">
        <authorList>
            <person name="Varghese N."/>
            <person name="Submissions S."/>
        </authorList>
    </citation>
    <scope>NUCLEOTIDE SEQUENCE [LARGE SCALE GENOMIC DNA]</scope>
    <source>
        <strain evidence="1 2">CGMCC 1.8499</strain>
    </source>
</reference>
<gene>
    <name evidence="1" type="ORF">SAMN04487854_1236</name>
</gene>
<sequence length="66" mass="7468">MPLIIIMIMQPMSGNYTIKNVFIIPYLPFPPQIALRTASAFRPICVFVATSKLAPCFKIESEFIFS</sequence>
<accession>A0ABY1GW61</accession>
<organism evidence="1 2">
    <name type="scientific">Pseudoalteromonas lipolytica</name>
    <dbReference type="NCBI Taxonomy" id="570156"/>
    <lineage>
        <taxon>Bacteria</taxon>
        <taxon>Pseudomonadati</taxon>
        <taxon>Pseudomonadota</taxon>
        <taxon>Gammaproteobacteria</taxon>
        <taxon>Alteromonadales</taxon>
        <taxon>Pseudoalteromonadaceae</taxon>
        <taxon>Pseudoalteromonas</taxon>
    </lineage>
</organism>
<name>A0ABY1GW61_9GAMM</name>
<keyword evidence="2" id="KW-1185">Reference proteome</keyword>
<proteinExistence type="predicted"/>
<dbReference type="Proteomes" id="UP000183805">
    <property type="component" value="Unassembled WGS sequence"/>
</dbReference>
<evidence type="ECO:0000313" key="2">
    <source>
        <dbReference type="Proteomes" id="UP000183805"/>
    </source>
</evidence>
<dbReference type="EMBL" id="FPAZ01000023">
    <property type="protein sequence ID" value="SFT99460.1"/>
    <property type="molecule type" value="Genomic_DNA"/>
</dbReference>
<evidence type="ECO:0000313" key="1">
    <source>
        <dbReference type="EMBL" id="SFT99460.1"/>
    </source>
</evidence>